<dbReference type="Pfam" id="PF01979">
    <property type="entry name" value="Amidohydro_1"/>
    <property type="match status" value="1"/>
</dbReference>
<accession>A0A9W5Y9L5</accession>
<dbReference type="InterPro" id="IPR051781">
    <property type="entry name" value="Metallo-dep_Hydrolase"/>
</dbReference>
<evidence type="ECO:0000313" key="3">
    <source>
        <dbReference type="Proteomes" id="UP001144256"/>
    </source>
</evidence>
<dbReference type="CDD" id="cd01309">
    <property type="entry name" value="Met_dep_hydrolase_C"/>
    <property type="match status" value="1"/>
</dbReference>
<dbReference type="SUPFAM" id="SSF51556">
    <property type="entry name" value="Metallo-dependent hydrolases"/>
    <property type="match status" value="1"/>
</dbReference>
<reference evidence="2" key="1">
    <citation type="submission" date="2022-06" db="EMBL/GenBank/DDBJ databases">
        <title>Vallitalea longa sp. nov., an anaerobic bacterium isolated from marine sediment.</title>
        <authorList>
            <person name="Hirano S."/>
            <person name="Terahara T."/>
            <person name="Mori K."/>
            <person name="Hamada M."/>
            <person name="Matsumoto R."/>
            <person name="Kobayashi T."/>
        </authorList>
    </citation>
    <scope>NUCLEOTIDE SEQUENCE</scope>
    <source>
        <strain evidence="2">SH18-1</strain>
    </source>
</reference>
<dbReference type="Gene3D" id="3.20.20.140">
    <property type="entry name" value="Metal-dependent hydrolases"/>
    <property type="match status" value="1"/>
</dbReference>
<comment type="caution">
    <text evidence="2">The sequence shown here is derived from an EMBL/GenBank/DDBJ whole genome shotgun (WGS) entry which is preliminary data.</text>
</comment>
<dbReference type="InterPro" id="IPR006680">
    <property type="entry name" value="Amidohydro-rel"/>
</dbReference>
<dbReference type="InterPro" id="IPR032466">
    <property type="entry name" value="Metal_Hydrolase"/>
</dbReference>
<name>A0A9W5Y9L5_9FIRM</name>
<evidence type="ECO:0000259" key="1">
    <source>
        <dbReference type="Pfam" id="PF01979"/>
    </source>
</evidence>
<dbReference type="InterPro" id="IPR011059">
    <property type="entry name" value="Metal-dep_hydrolase_composite"/>
</dbReference>
<gene>
    <name evidence="2" type="ORF">SH1V18_08080</name>
</gene>
<dbReference type="EMBL" id="BRLB01000001">
    <property type="protein sequence ID" value="GKX28328.1"/>
    <property type="molecule type" value="Genomic_DNA"/>
</dbReference>
<sequence>MNILLTNGLVYTMVNDEVPNVCDVLINGKKISKIGKNLTEEGARVIDCTGKVVLPGLIDAHCHIGVFGSAMGERGVDGNETTSANTPELRGIDGINPFDVEFKHSYINGVTCVSTGPGSANPICGQFVTMKTYGKTFDEMIVREPSAMKMAFGENPKSAHNGAAPVTRMGTAAIIREALFKAKRYALEKQKAEKEKKPLPAFDMKLEALVPVVEGLLPVKAHAHRADDILTALRIAKEFDLDMSIEHCSEGHLIPDQLAYANGVIIGPLIGFPHKLEVANQSPKAGRILYENGVKFAIMSDLPATHTRDILIAAGACIREGLPMLEAIKAITINAAQILKVDDRVGSIAAGKDADITVFTENPVESVNATCVLTLIEGEIIHNRVE</sequence>
<proteinExistence type="predicted"/>
<dbReference type="SUPFAM" id="SSF51338">
    <property type="entry name" value="Composite domain of metallo-dependent hydrolases"/>
    <property type="match status" value="1"/>
</dbReference>
<organism evidence="2 3">
    <name type="scientific">Vallitalea longa</name>
    <dbReference type="NCBI Taxonomy" id="2936439"/>
    <lineage>
        <taxon>Bacteria</taxon>
        <taxon>Bacillati</taxon>
        <taxon>Bacillota</taxon>
        <taxon>Clostridia</taxon>
        <taxon>Lachnospirales</taxon>
        <taxon>Vallitaleaceae</taxon>
        <taxon>Vallitalea</taxon>
    </lineage>
</organism>
<dbReference type="AlphaFoldDB" id="A0A9W5Y9L5"/>
<dbReference type="Gene3D" id="2.30.40.10">
    <property type="entry name" value="Urease, subunit C, domain 1"/>
    <property type="match status" value="1"/>
</dbReference>
<feature type="domain" description="Amidohydrolase-related" evidence="1">
    <location>
        <begin position="278"/>
        <end position="378"/>
    </location>
</feature>
<evidence type="ECO:0000313" key="2">
    <source>
        <dbReference type="EMBL" id="GKX28328.1"/>
    </source>
</evidence>
<dbReference type="PANTHER" id="PTHR43135:SF3">
    <property type="entry name" value="ALPHA-D-RIBOSE 1-METHYLPHOSPHONATE 5-TRIPHOSPHATE DIPHOSPHATASE"/>
    <property type="match status" value="1"/>
</dbReference>
<keyword evidence="3" id="KW-1185">Reference proteome</keyword>
<dbReference type="GO" id="GO:0016810">
    <property type="term" value="F:hydrolase activity, acting on carbon-nitrogen (but not peptide) bonds"/>
    <property type="evidence" value="ECO:0007669"/>
    <property type="project" value="InterPro"/>
</dbReference>
<dbReference type="Proteomes" id="UP001144256">
    <property type="component" value="Unassembled WGS sequence"/>
</dbReference>
<dbReference type="PANTHER" id="PTHR43135">
    <property type="entry name" value="ALPHA-D-RIBOSE 1-METHYLPHOSPHONATE 5-TRIPHOSPHATE DIPHOSPHATASE"/>
    <property type="match status" value="1"/>
</dbReference>
<protein>
    <submittedName>
        <fullName evidence="2">Amidohydrolase</fullName>
    </submittedName>
</protein>
<dbReference type="RefSeq" id="WP_281812480.1">
    <property type="nucleotide sequence ID" value="NZ_BRLB01000001.1"/>
</dbReference>